<organism evidence="12 13">
    <name type="scientific">Paenibacillus alvei</name>
    <name type="common">Bacillus alvei</name>
    <dbReference type="NCBI Taxonomy" id="44250"/>
    <lineage>
        <taxon>Bacteria</taxon>
        <taxon>Bacillati</taxon>
        <taxon>Bacillota</taxon>
        <taxon>Bacilli</taxon>
        <taxon>Bacillales</taxon>
        <taxon>Paenibacillaceae</taxon>
        <taxon>Paenibacillus</taxon>
    </lineage>
</organism>
<evidence type="ECO:0000313" key="13">
    <source>
        <dbReference type="Proteomes" id="UP000304148"/>
    </source>
</evidence>
<comment type="similarity">
    <text evidence="2">Belongs to the glycosyl hydrolase 35 family.</text>
</comment>
<dbReference type="Gene3D" id="2.60.120.260">
    <property type="entry name" value="Galactose-binding domain-like"/>
    <property type="match status" value="2"/>
</dbReference>
<dbReference type="InterPro" id="IPR031330">
    <property type="entry name" value="Gly_Hdrlase_35_cat"/>
</dbReference>
<dbReference type="GO" id="GO:0005975">
    <property type="term" value="P:carbohydrate metabolic process"/>
    <property type="evidence" value="ECO:0007669"/>
    <property type="project" value="InterPro"/>
</dbReference>
<dbReference type="InterPro" id="IPR017853">
    <property type="entry name" value="GH"/>
</dbReference>
<dbReference type="SUPFAM" id="SSF49785">
    <property type="entry name" value="Galactose-binding domain-like"/>
    <property type="match status" value="1"/>
</dbReference>
<dbReference type="Pfam" id="PF21317">
    <property type="entry name" value="BetaGal_ABD_1"/>
    <property type="match status" value="1"/>
</dbReference>
<gene>
    <name evidence="12" type="primary">bga</name>
    <name evidence="12" type="ORF">PBLR_15868</name>
</gene>
<feature type="domain" description="Glycoside hydrolase 35 catalytic" evidence="9">
    <location>
        <begin position="11"/>
        <end position="323"/>
    </location>
</feature>
<keyword evidence="5 12" id="KW-0378">Hydrolase</keyword>
<evidence type="ECO:0000256" key="6">
    <source>
        <dbReference type="ARBA" id="ARBA00023180"/>
    </source>
</evidence>
<name>A0A383RK87_PAEAL</name>
<dbReference type="Proteomes" id="UP000304148">
    <property type="component" value="Chromosome"/>
</dbReference>
<evidence type="ECO:0000259" key="10">
    <source>
        <dbReference type="Pfam" id="PF21317"/>
    </source>
</evidence>
<dbReference type="Pfam" id="PF21467">
    <property type="entry name" value="BetaGal_gal-bd"/>
    <property type="match status" value="1"/>
</dbReference>
<evidence type="ECO:0000259" key="9">
    <source>
        <dbReference type="Pfam" id="PF01301"/>
    </source>
</evidence>
<dbReference type="FunFam" id="3.20.20.80:FF:000115">
    <property type="entry name" value="Beta-galactosidase"/>
    <property type="match status" value="1"/>
</dbReference>
<keyword evidence="4" id="KW-0732">Signal</keyword>
<sequence length="580" mass="65473">MTTLSYEGQHFMLQGKPTLLISGAVHYFRIVPEYWTDRLRKVKAMGCNCVETYIAWNVHEPREGQFNFKGMTDIAEFVRIAEREGLYVIVRPSPYICAEWEFGGLPAWLLKEEMQLRCSDPRFLEKVSAYYDALLPQLKPLLATAGGPIIAVQIENEYGSYGNDQAYLQALRGMLVERGIDVLLFTSDGPADDMLQGGMADGVLATVNFGSRPKEAFDKLKQYQSDAPLMCMEYWNGWFDHWFEEHHTRSAEDAAQVLDEMLGMGASVNFYMLHGGTNFGFGSGANHGGRFEPTVTSYDYDSAISEAGDITPKYRLFREVIGKYVSLPEGDLPENTPKTAYGEVTVNRAVKLFDTLASMTDVKMSICPEPMEMYDQNHGFILYSTQVSGPRTECTLTIQDVHDRAHVFLDKKLIGIVERWDPQKLAVTIPEGGARLDIFVENMGRVNYGPDLYDRKGIMHGVRLNGQFLFHWEVRSLELETLNGLQFNTADSGLEGEQPAFYEATLSIQEQPQDTFLRLDGWKKGVVFVNGFNLGRYWEVGPQQTLYVPAPILRQGENHIVVFELHTPGDKLTFEAVPSL</sequence>
<feature type="domain" description="Beta-galactosidase 1-like first all-beta" evidence="10">
    <location>
        <begin position="368"/>
        <end position="477"/>
    </location>
</feature>
<evidence type="ECO:0000256" key="8">
    <source>
        <dbReference type="PIRSR" id="PIRSR006336-1"/>
    </source>
</evidence>
<dbReference type="PANTHER" id="PTHR23421">
    <property type="entry name" value="BETA-GALACTOSIDASE RELATED"/>
    <property type="match status" value="1"/>
</dbReference>
<evidence type="ECO:0000256" key="7">
    <source>
        <dbReference type="ARBA" id="ARBA00023295"/>
    </source>
</evidence>
<evidence type="ECO:0000313" key="12">
    <source>
        <dbReference type="EMBL" id="SYX87438.1"/>
    </source>
</evidence>
<dbReference type="PRINTS" id="PR00742">
    <property type="entry name" value="GLHYDRLASE35"/>
</dbReference>
<dbReference type="PIRSF" id="PIRSF006336">
    <property type="entry name" value="B-gal"/>
    <property type="match status" value="1"/>
</dbReference>
<dbReference type="GO" id="GO:0004565">
    <property type="term" value="F:beta-galactosidase activity"/>
    <property type="evidence" value="ECO:0007669"/>
    <property type="project" value="UniProtKB-EC"/>
</dbReference>
<evidence type="ECO:0000259" key="11">
    <source>
        <dbReference type="Pfam" id="PF21467"/>
    </source>
</evidence>
<dbReference type="RefSeq" id="WP_138189041.1">
    <property type="nucleotide sequence ID" value="NZ_LS992241.1"/>
</dbReference>
<dbReference type="InterPro" id="IPR026283">
    <property type="entry name" value="B-gal_1-like"/>
</dbReference>
<dbReference type="EC" id="3.2.1.23" evidence="3"/>
<accession>A0A383RK87</accession>
<dbReference type="AlphaFoldDB" id="A0A383RK87"/>
<feature type="domain" description="Beta-galactosidase galactose-binding" evidence="11">
    <location>
        <begin position="499"/>
        <end position="558"/>
    </location>
</feature>
<dbReference type="InterPro" id="IPR048912">
    <property type="entry name" value="BetaGal1-like_ABD1"/>
</dbReference>
<dbReference type="InterPro" id="IPR008979">
    <property type="entry name" value="Galactose-bd-like_sf"/>
</dbReference>
<dbReference type="EMBL" id="LS992241">
    <property type="protein sequence ID" value="SYX87438.1"/>
    <property type="molecule type" value="Genomic_DNA"/>
</dbReference>
<feature type="active site" description="Proton donor" evidence="8">
    <location>
        <position position="157"/>
    </location>
</feature>
<keyword evidence="7 12" id="KW-0326">Glycosidase</keyword>
<protein>
    <recommendedName>
        <fullName evidence="3">beta-galactosidase</fullName>
        <ecNumber evidence="3">3.2.1.23</ecNumber>
    </recommendedName>
</protein>
<evidence type="ECO:0000256" key="2">
    <source>
        <dbReference type="ARBA" id="ARBA00009809"/>
    </source>
</evidence>
<comment type="catalytic activity">
    <reaction evidence="1">
        <text>Hydrolysis of terminal non-reducing beta-D-galactose residues in beta-D-galactosides.</text>
        <dbReference type="EC" id="3.2.1.23"/>
    </reaction>
</comment>
<reference evidence="13" key="1">
    <citation type="submission" date="2018-08" db="EMBL/GenBank/DDBJ databases">
        <authorList>
            <person name="Chevrot R."/>
        </authorList>
    </citation>
    <scope>NUCLEOTIDE SEQUENCE [LARGE SCALE GENOMIC DNA]</scope>
</reference>
<evidence type="ECO:0000256" key="1">
    <source>
        <dbReference type="ARBA" id="ARBA00001412"/>
    </source>
</evidence>
<evidence type="ECO:0000256" key="3">
    <source>
        <dbReference type="ARBA" id="ARBA00012756"/>
    </source>
</evidence>
<proteinExistence type="inferred from homology"/>
<dbReference type="InterPro" id="IPR048913">
    <property type="entry name" value="BetaGal_gal-bd"/>
</dbReference>
<dbReference type="InterPro" id="IPR001944">
    <property type="entry name" value="Glycoside_Hdrlase_35"/>
</dbReference>
<keyword evidence="6" id="KW-0325">Glycoprotein</keyword>
<dbReference type="InterPro" id="IPR019801">
    <property type="entry name" value="Glyco_hydro_35_CS"/>
</dbReference>
<evidence type="ECO:0000256" key="5">
    <source>
        <dbReference type="ARBA" id="ARBA00022801"/>
    </source>
</evidence>
<dbReference type="Pfam" id="PF01301">
    <property type="entry name" value="Glyco_hydro_35"/>
    <property type="match status" value="1"/>
</dbReference>
<feature type="active site" description="Nucleophile" evidence="8">
    <location>
        <position position="233"/>
    </location>
</feature>
<dbReference type="SUPFAM" id="SSF51445">
    <property type="entry name" value="(Trans)glycosidases"/>
    <property type="match status" value="1"/>
</dbReference>
<dbReference type="Gene3D" id="3.20.20.80">
    <property type="entry name" value="Glycosidases"/>
    <property type="match status" value="1"/>
</dbReference>
<dbReference type="FunFam" id="2.60.120.260:FF:000021">
    <property type="entry name" value="Beta-galactosidase"/>
    <property type="match status" value="1"/>
</dbReference>
<dbReference type="PROSITE" id="PS01182">
    <property type="entry name" value="GLYCOSYL_HYDROL_F35"/>
    <property type="match status" value="1"/>
</dbReference>
<evidence type="ECO:0000256" key="4">
    <source>
        <dbReference type="ARBA" id="ARBA00022729"/>
    </source>
</evidence>